<keyword evidence="1" id="KW-0812">Transmembrane</keyword>
<keyword evidence="1" id="KW-1133">Transmembrane helix</keyword>
<evidence type="ECO:0000313" key="2">
    <source>
        <dbReference type="EMBL" id="RKR12515.1"/>
    </source>
</evidence>
<organism evidence="2 3">
    <name type="scientific">Arthrobacter oryzae</name>
    <dbReference type="NCBI Taxonomy" id="409290"/>
    <lineage>
        <taxon>Bacteria</taxon>
        <taxon>Bacillati</taxon>
        <taxon>Actinomycetota</taxon>
        <taxon>Actinomycetes</taxon>
        <taxon>Micrococcales</taxon>
        <taxon>Micrococcaceae</taxon>
        <taxon>Arthrobacter</taxon>
    </lineage>
</organism>
<accession>A0A495E6E0</accession>
<protein>
    <recommendedName>
        <fullName evidence="4">Cardiolipin synthase N-terminal domain-containing protein</fullName>
    </recommendedName>
</protein>
<comment type="caution">
    <text evidence="2">The sequence shown here is derived from an EMBL/GenBank/DDBJ whole genome shotgun (WGS) entry which is preliminary data.</text>
</comment>
<evidence type="ECO:0000313" key="3">
    <source>
        <dbReference type="Proteomes" id="UP000276055"/>
    </source>
</evidence>
<dbReference type="Proteomes" id="UP000276055">
    <property type="component" value="Unassembled WGS sequence"/>
</dbReference>
<feature type="transmembrane region" description="Helical" evidence="1">
    <location>
        <begin position="84"/>
        <end position="102"/>
    </location>
</feature>
<sequence>MGNPDAKGAVVAVNMGKKTHKKMHVDLHQKMHMMHPRKKSWKELPPRAKVGTIVGAIVQLSLLFAAQRDISRRPAVEIRGSKAMWRVATLVNFIGPGCYFTFGIKRAPALK</sequence>
<evidence type="ECO:0008006" key="4">
    <source>
        <dbReference type="Google" id="ProtNLM"/>
    </source>
</evidence>
<gene>
    <name evidence="2" type="ORF">C8D78_3888</name>
</gene>
<dbReference type="RefSeq" id="WP_341867130.1">
    <property type="nucleotide sequence ID" value="NZ_RBIR01000014.1"/>
</dbReference>
<dbReference type="AlphaFoldDB" id="A0A495E6E0"/>
<name>A0A495E6E0_9MICC</name>
<proteinExistence type="predicted"/>
<reference evidence="2 3" key="1">
    <citation type="submission" date="2018-10" db="EMBL/GenBank/DDBJ databases">
        <title>Genomic Encyclopedia of Type Strains, Phase IV (KMG-IV): sequencing the most valuable type-strain genomes for metagenomic binning, comparative biology and taxonomic classification.</title>
        <authorList>
            <person name="Goeker M."/>
        </authorList>
    </citation>
    <scope>NUCLEOTIDE SEQUENCE [LARGE SCALE GENOMIC DNA]</scope>
    <source>
        <strain evidence="2 3">DSM 25586</strain>
    </source>
</reference>
<evidence type="ECO:0000256" key="1">
    <source>
        <dbReference type="SAM" id="Phobius"/>
    </source>
</evidence>
<dbReference type="EMBL" id="RBIR01000014">
    <property type="protein sequence ID" value="RKR12515.1"/>
    <property type="molecule type" value="Genomic_DNA"/>
</dbReference>
<keyword evidence="1" id="KW-0472">Membrane</keyword>